<keyword evidence="2" id="KW-0812">Transmembrane</keyword>
<keyword evidence="2" id="KW-1133">Transmembrane helix</keyword>
<gene>
    <name evidence="4" type="ORF">OMW55_11075</name>
</gene>
<comment type="caution">
    <text evidence="4">The sequence shown here is derived from an EMBL/GenBank/DDBJ whole genome shotgun (WGS) entry which is preliminary data.</text>
</comment>
<reference evidence="4 5" key="1">
    <citation type="submission" date="2022-10" db="EMBL/GenBank/DDBJ databases">
        <title>Sphingomonas sp.</title>
        <authorList>
            <person name="Jin C."/>
        </authorList>
    </citation>
    <scope>NUCLEOTIDE SEQUENCE [LARGE SCALE GENOMIC DNA]</scope>
    <source>
        <strain evidence="4 5">BN140010</strain>
    </source>
</reference>
<protein>
    <submittedName>
        <fullName evidence="4">SPOR domain-containing protein</fullName>
    </submittedName>
</protein>
<dbReference type="Proteomes" id="UP001526246">
    <property type="component" value="Unassembled WGS sequence"/>
</dbReference>
<evidence type="ECO:0000259" key="3">
    <source>
        <dbReference type="PROSITE" id="PS51724"/>
    </source>
</evidence>
<dbReference type="InterPro" id="IPR007730">
    <property type="entry name" value="SPOR-like_dom"/>
</dbReference>
<dbReference type="EMBL" id="JAPDOB010000002">
    <property type="protein sequence ID" value="MCW3798345.1"/>
    <property type="molecule type" value="Genomic_DNA"/>
</dbReference>
<keyword evidence="5" id="KW-1185">Reference proteome</keyword>
<dbReference type="Pfam" id="PF05036">
    <property type="entry name" value="SPOR"/>
    <property type="match status" value="1"/>
</dbReference>
<evidence type="ECO:0000256" key="1">
    <source>
        <dbReference type="SAM" id="MobiDB-lite"/>
    </source>
</evidence>
<feature type="domain" description="SPOR" evidence="3">
    <location>
        <begin position="136"/>
        <end position="213"/>
    </location>
</feature>
<dbReference type="PROSITE" id="PS51724">
    <property type="entry name" value="SPOR"/>
    <property type="match status" value="1"/>
</dbReference>
<organism evidence="4 5">
    <name type="scientific">Sphingomonas arvum</name>
    <dbReference type="NCBI Taxonomy" id="2992113"/>
    <lineage>
        <taxon>Bacteria</taxon>
        <taxon>Pseudomonadati</taxon>
        <taxon>Pseudomonadota</taxon>
        <taxon>Alphaproteobacteria</taxon>
        <taxon>Sphingomonadales</taxon>
        <taxon>Sphingomonadaceae</taxon>
        <taxon>Sphingomonas</taxon>
    </lineage>
</organism>
<sequence>MATQEQNFPWLEPVEDEDDAPRLSASKMLAGIVLVLLALGLVAGTMFWLGKRNVGEGSGPPELIAAPSGPYKVKPADPGGLDIRGESGTAYATSAGEQTDAQLDLNAVPEEPVARPQQQAAPADAPAAADSQPAAPSGPAGSTIQLGFFPSQAAANGTWESLSGRFPAVAGAGKVVVPYQSGYRLRASFGSAAEAARACQLLKVAGEACFVVR</sequence>
<dbReference type="RefSeq" id="WP_264883152.1">
    <property type="nucleotide sequence ID" value="NZ_JAPDOB010000002.1"/>
</dbReference>
<evidence type="ECO:0000313" key="5">
    <source>
        <dbReference type="Proteomes" id="UP001526246"/>
    </source>
</evidence>
<evidence type="ECO:0000256" key="2">
    <source>
        <dbReference type="SAM" id="Phobius"/>
    </source>
</evidence>
<dbReference type="Gene3D" id="3.30.70.1070">
    <property type="entry name" value="Sporulation related repeat"/>
    <property type="match status" value="1"/>
</dbReference>
<name>A0ABT3JGZ7_9SPHN</name>
<feature type="transmembrane region" description="Helical" evidence="2">
    <location>
        <begin position="28"/>
        <end position="49"/>
    </location>
</feature>
<accession>A0ABT3JGZ7</accession>
<keyword evidence="2" id="KW-0472">Membrane</keyword>
<dbReference type="InterPro" id="IPR036680">
    <property type="entry name" value="SPOR-like_sf"/>
</dbReference>
<feature type="compositionally biased region" description="Low complexity" evidence="1">
    <location>
        <begin position="116"/>
        <end position="141"/>
    </location>
</feature>
<proteinExistence type="predicted"/>
<feature type="region of interest" description="Disordered" evidence="1">
    <location>
        <begin position="111"/>
        <end position="143"/>
    </location>
</feature>
<feature type="region of interest" description="Disordered" evidence="1">
    <location>
        <begin position="60"/>
        <end position="87"/>
    </location>
</feature>
<evidence type="ECO:0000313" key="4">
    <source>
        <dbReference type="EMBL" id="MCW3798345.1"/>
    </source>
</evidence>